<evidence type="ECO:0000259" key="5">
    <source>
        <dbReference type="Pfam" id="PF14819"/>
    </source>
</evidence>
<evidence type="ECO:0000256" key="1">
    <source>
        <dbReference type="ARBA" id="ARBA00022490"/>
    </source>
</evidence>
<dbReference type="GO" id="GO:0033739">
    <property type="term" value="F:preQ1 synthase activity"/>
    <property type="evidence" value="ECO:0007669"/>
    <property type="project" value="InterPro"/>
</dbReference>
<keyword evidence="4" id="KW-0560">Oxidoreductase</keyword>
<evidence type="ECO:0000256" key="4">
    <source>
        <dbReference type="ARBA" id="ARBA00023002"/>
    </source>
</evidence>
<organism evidence="6 7">
    <name type="scientific">Desulfobotulus alkaliphilus</name>
    <dbReference type="NCBI Taxonomy" id="622671"/>
    <lineage>
        <taxon>Bacteria</taxon>
        <taxon>Pseudomonadati</taxon>
        <taxon>Thermodesulfobacteriota</taxon>
        <taxon>Desulfobacteria</taxon>
        <taxon>Desulfobacterales</taxon>
        <taxon>Desulfobacteraceae</taxon>
        <taxon>Desulfobotulus</taxon>
    </lineage>
</organism>
<protein>
    <submittedName>
        <fullName evidence="6">7-cyano-7-deazaguanine reductase</fullName>
    </submittedName>
</protein>
<dbReference type="InterPro" id="IPR050084">
    <property type="entry name" value="NADPH_dep_7-cyano-7-deazaG_red"/>
</dbReference>
<feature type="domain" description="NADPH-dependent 7-cyano-7-deazaguanine reductase N-terminal" evidence="5">
    <location>
        <begin position="20"/>
        <end position="127"/>
    </location>
</feature>
<dbReference type="NCBIfam" id="TIGR03138">
    <property type="entry name" value="QueF"/>
    <property type="match status" value="1"/>
</dbReference>
<evidence type="ECO:0000313" key="7">
    <source>
        <dbReference type="Proteomes" id="UP000318307"/>
    </source>
</evidence>
<dbReference type="PANTHER" id="PTHR34354:SF1">
    <property type="entry name" value="NADPH-DEPENDENT 7-CYANO-7-DEAZAGUANINE REDUCTASE"/>
    <property type="match status" value="1"/>
</dbReference>
<evidence type="ECO:0000256" key="2">
    <source>
        <dbReference type="ARBA" id="ARBA00022785"/>
    </source>
</evidence>
<dbReference type="PIRSF" id="PIRSF004750">
    <property type="entry name" value="Nitrile_oxidored_YqcD_prd"/>
    <property type="match status" value="1"/>
</dbReference>
<dbReference type="InterPro" id="IPR043133">
    <property type="entry name" value="GTP-CH-I_C/QueF"/>
</dbReference>
<dbReference type="InterPro" id="IPR016428">
    <property type="entry name" value="QueF_type2"/>
</dbReference>
<comment type="caution">
    <text evidence="6">The sequence shown here is derived from an EMBL/GenBank/DDBJ whole genome shotgun (WGS) entry which is preliminary data.</text>
</comment>
<dbReference type="InterPro" id="IPR029139">
    <property type="entry name" value="QueF_N"/>
</dbReference>
<dbReference type="InterPro" id="IPR029500">
    <property type="entry name" value="QueF"/>
</dbReference>
<keyword evidence="2" id="KW-0671">Queuosine biosynthesis</keyword>
<dbReference type="SUPFAM" id="SSF55620">
    <property type="entry name" value="Tetrahydrobiopterin biosynthesis enzymes-like"/>
    <property type="match status" value="1"/>
</dbReference>
<dbReference type="Proteomes" id="UP000318307">
    <property type="component" value="Unassembled WGS sequence"/>
</dbReference>
<dbReference type="Gene3D" id="3.30.1130.10">
    <property type="match status" value="2"/>
</dbReference>
<accession>A0A562RXK9</accession>
<dbReference type="GO" id="GO:0005737">
    <property type="term" value="C:cytoplasm"/>
    <property type="evidence" value="ECO:0007669"/>
    <property type="project" value="InterPro"/>
</dbReference>
<gene>
    <name evidence="6" type="ORF">LZ24_01477</name>
</gene>
<dbReference type="Pfam" id="PF14489">
    <property type="entry name" value="QueF"/>
    <property type="match status" value="1"/>
</dbReference>
<proteinExistence type="predicted"/>
<sequence>MEDKYLSALPLGRTVAFSPLYDPSQLCPVPRSLARQALGISAEKGLPFYGEDIWNCWELSWLDENGKPLLAVAEIRIPADSPFLVESKSLKLYLNSFNMTRISGTEELKSTLIRDITAIVQAKIDLTLHMPEDFFHLRPGEPEGLCIDTLPFNAEKPAFPETGDSKGIISEKLFSRLLRSHCPVTGQPDWATVHIAYRGQPICHESLLRYIVSLREHTGFHESCAETIFCCILERCRPENLMVSARFTRRGGIDINPFRSTHSCTMPNERDFRQ</sequence>
<reference evidence="6 7" key="1">
    <citation type="submission" date="2019-07" db="EMBL/GenBank/DDBJ databases">
        <title>Genome sequencing of 100 strains of the haloalkaliphilic chemolithoautotrophic sulfur-oxidizing bacterium Thioalkalivibrio.</title>
        <authorList>
            <person name="Muyzer G."/>
        </authorList>
    </citation>
    <scope>NUCLEOTIDE SEQUENCE [LARGE SCALE GENOMIC DNA]</scope>
    <source>
        <strain evidence="6 7">ASO4-4</strain>
    </source>
</reference>
<dbReference type="AlphaFoldDB" id="A0A562RXK9"/>
<keyword evidence="3" id="KW-0521">NADP</keyword>
<dbReference type="EMBL" id="VLLC01000009">
    <property type="protein sequence ID" value="TWI73066.1"/>
    <property type="molecule type" value="Genomic_DNA"/>
</dbReference>
<keyword evidence="7" id="KW-1185">Reference proteome</keyword>
<dbReference type="GO" id="GO:0008616">
    <property type="term" value="P:tRNA queuosine(34) biosynthetic process"/>
    <property type="evidence" value="ECO:0007669"/>
    <property type="project" value="UniProtKB-KW"/>
</dbReference>
<evidence type="ECO:0000256" key="3">
    <source>
        <dbReference type="ARBA" id="ARBA00022857"/>
    </source>
</evidence>
<dbReference type="PANTHER" id="PTHR34354">
    <property type="entry name" value="NADPH-DEPENDENT 7-CYANO-7-DEAZAGUANINE REDUCTASE"/>
    <property type="match status" value="1"/>
</dbReference>
<dbReference type="OrthoDB" id="9789995at2"/>
<evidence type="ECO:0000313" key="6">
    <source>
        <dbReference type="EMBL" id="TWI73066.1"/>
    </source>
</evidence>
<name>A0A562RXK9_9BACT</name>
<keyword evidence="1" id="KW-0963">Cytoplasm</keyword>
<dbReference type="Pfam" id="PF14819">
    <property type="entry name" value="QueF_N"/>
    <property type="match status" value="1"/>
</dbReference>
<dbReference type="RefSeq" id="WP_144684059.1">
    <property type="nucleotide sequence ID" value="NZ_VLLC01000009.1"/>
</dbReference>